<protein>
    <submittedName>
        <fullName evidence="2">Nucleotide-binding universal stress protein, UspA family</fullName>
    </submittedName>
</protein>
<dbReference type="RefSeq" id="WP_175497810.1">
    <property type="nucleotide sequence ID" value="NZ_FOVF01000001.1"/>
</dbReference>
<keyword evidence="3" id="KW-1185">Reference proteome</keyword>
<proteinExistence type="predicted"/>
<evidence type="ECO:0000313" key="2">
    <source>
        <dbReference type="EMBL" id="SFM97842.1"/>
    </source>
</evidence>
<dbReference type="CDD" id="cd00293">
    <property type="entry name" value="USP-like"/>
    <property type="match status" value="1"/>
</dbReference>
<evidence type="ECO:0000313" key="3">
    <source>
        <dbReference type="Proteomes" id="UP000198575"/>
    </source>
</evidence>
<dbReference type="EMBL" id="FOVF01000001">
    <property type="protein sequence ID" value="SFM97842.1"/>
    <property type="molecule type" value="Genomic_DNA"/>
</dbReference>
<dbReference type="Gene3D" id="3.40.50.12370">
    <property type="match status" value="1"/>
</dbReference>
<dbReference type="Proteomes" id="UP000198575">
    <property type="component" value="Unassembled WGS sequence"/>
</dbReference>
<feature type="domain" description="UspA" evidence="1">
    <location>
        <begin position="152"/>
        <end position="274"/>
    </location>
</feature>
<sequence>MYKDILVPLANTAADDLTLAYGIALAREHDAHLSALVTVALSIPFGFEMTSFPAEIYNQLHEMERARGEALAQRMRERLRPMDISWEVRCVESPMLPTFDVAVMHARHADLTIVPGAVDRADYANATFADLLTGSGRPVLVLPPKHEARSSFRQVVVAWQPTREATRAVHDALPILQRAARVDVIVVDPKVDDAHHGEAPGADIATHLARHGVHANVVALPSMGATTAQAIMRFVGESGADLLVAGGYSHSRLREHVFGGVTHGLFWQSPFPVLFSH</sequence>
<organism evidence="2 3">
    <name type="scientific">Dokdonella immobilis</name>
    <dbReference type="NCBI Taxonomy" id="578942"/>
    <lineage>
        <taxon>Bacteria</taxon>
        <taxon>Pseudomonadati</taxon>
        <taxon>Pseudomonadota</taxon>
        <taxon>Gammaproteobacteria</taxon>
        <taxon>Lysobacterales</taxon>
        <taxon>Rhodanobacteraceae</taxon>
        <taxon>Dokdonella</taxon>
    </lineage>
</organism>
<dbReference type="InterPro" id="IPR006016">
    <property type="entry name" value="UspA"/>
</dbReference>
<evidence type="ECO:0000259" key="1">
    <source>
        <dbReference type="Pfam" id="PF00582"/>
    </source>
</evidence>
<dbReference type="STRING" id="578942.SAMN05216289_101242"/>
<reference evidence="2 3" key="1">
    <citation type="submission" date="2016-10" db="EMBL/GenBank/DDBJ databases">
        <authorList>
            <person name="de Groot N.N."/>
        </authorList>
    </citation>
    <scope>NUCLEOTIDE SEQUENCE [LARGE SCALE GENOMIC DNA]</scope>
    <source>
        <strain evidence="2 3">CGMCC 1.7659</strain>
    </source>
</reference>
<dbReference type="SUPFAM" id="SSF52402">
    <property type="entry name" value="Adenine nucleotide alpha hydrolases-like"/>
    <property type="match status" value="2"/>
</dbReference>
<dbReference type="Pfam" id="PF00582">
    <property type="entry name" value="Usp"/>
    <property type="match status" value="1"/>
</dbReference>
<name>A0A1I4V9F4_9GAMM</name>
<dbReference type="AlphaFoldDB" id="A0A1I4V9F4"/>
<gene>
    <name evidence="2" type="ORF">SAMN05216289_101242</name>
</gene>
<accession>A0A1I4V9F4</accession>